<evidence type="ECO:0000313" key="5">
    <source>
        <dbReference type="EMBL" id="QFP99100.1"/>
    </source>
</evidence>
<reference evidence="5" key="1">
    <citation type="submission" date="2019-06" db="EMBL/GenBank/DDBJ databases">
        <authorList>
            <person name="Wideman J.G."/>
            <person name="Richards T.A."/>
        </authorList>
    </citation>
    <scope>NUCLEOTIDE SEQUENCE</scope>
</reference>
<keyword evidence="4" id="KW-0472">Membrane</keyword>
<organism evidence="5">
    <name type="scientific">Telonemida sp</name>
    <dbReference type="NCBI Taxonomy" id="2652706"/>
    <lineage>
        <taxon>Eukaryota</taxon>
        <taxon>Eukaryota incertae sedis</taxon>
        <taxon>Telonemia</taxon>
        <taxon>Telonemida</taxon>
    </lineage>
</organism>
<proteinExistence type="inferred from homology"/>
<keyword evidence="4" id="KW-0812">Transmembrane</keyword>
<accession>A0A5P8DJY7</accession>
<evidence type="ECO:0000256" key="1">
    <source>
        <dbReference type="ARBA" id="ARBA00006471"/>
    </source>
</evidence>
<dbReference type="SUPFAM" id="SSF56047">
    <property type="entry name" value="Ribosomal protein S8"/>
    <property type="match status" value="1"/>
</dbReference>
<dbReference type="AlphaFoldDB" id="A0A5P8DJY7"/>
<gene>
    <name evidence="5" type="primary">rps8</name>
</gene>
<evidence type="ECO:0000256" key="4">
    <source>
        <dbReference type="SAM" id="Phobius"/>
    </source>
</evidence>
<protein>
    <submittedName>
        <fullName evidence="5">Ribosomal protein S8</fullName>
    </submittedName>
</protein>
<dbReference type="GO" id="GO:1990904">
    <property type="term" value="C:ribonucleoprotein complex"/>
    <property type="evidence" value="ECO:0007669"/>
    <property type="project" value="UniProtKB-KW"/>
</dbReference>
<dbReference type="Gene3D" id="3.30.1370.30">
    <property type="match status" value="1"/>
</dbReference>
<dbReference type="EMBL" id="MN082145">
    <property type="protein sequence ID" value="QFP99100.1"/>
    <property type="molecule type" value="Genomic_DNA"/>
</dbReference>
<dbReference type="GO" id="GO:0006412">
    <property type="term" value="P:translation"/>
    <property type="evidence" value="ECO:0007669"/>
    <property type="project" value="InterPro"/>
</dbReference>
<comment type="similarity">
    <text evidence="1">Belongs to the universal ribosomal protein uS8 family.</text>
</comment>
<dbReference type="Pfam" id="PF00410">
    <property type="entry name" value="Ribosomal_S8"/>
    <property type="match status" value="1"/>
</dbReference>
<dbReference type="GO" id="GO:0005840">
    <property type="term" value="C:ribosome"/>
    <property type="evidence" value="ECO:0007669"/>
    <property type="project" value="UniProtKB-KW"/>
</dbReference>
<keyword evidence="5" id="KW-0496">Mitochondrion</keyword>
<feature type="transmembrane region" description="Helical" evidence="4">
    <location>
        <begin position="97"/>
        <end position="114"/>
    </location>
</feature>
<keyword evidence="4" id="KW-1133">Transmembrane helix</keyword>
<dbReference type="InterPro" id="IPR035987">
    <property type="entry name" value="Ribosomal_uS8_sf"/>
</dbReference>
<dbReference type="InterPro" id="IPR000630">
    <property type="entry name" value="Ribosomal_uS8"/>
</dbReference>
<keyword evidence="3" id="KW-0687">Ribonucleoprotein</keyword>
<evidence type="ECO:0000256" key="2">
    <source>
        <dbReference type="ARBA" id="ARBA00022980"/>
    </source>
</evidence>
<sequence length="133" mass="15397">MKINNILADAVARILSSIRKNQSEVLLVKSKQIEEIVVILRTYGYIHSFRIEKTFIRIILKYSKDESVLKNIKYYSQLNINNTVSFRQLNYLTKQKLALSGLSLFILSTPLGIISDYECLKNRKGGKLLLRIF</sequence>
<dbReference type="Gene3D" id="3.30.1490.10">
    <property type="match status" value="1"/>
</dbReference>
<dbReference type="GO" id="GO:0003735">
    <property type="term" value="F:structural constituent of ribosome"/>
    <property type="evidence" value="ECO:0007669"/>
    <property type="project" value="InterPro"/>
</dbReference>
<evidence type="ECO:0000256" key="3">
    <source>
        <dbReference type="ARBA" id="ARBA00023274"/>
    </source>
</evidence>
<geneLocation type="mitochondrion" evidence="5"/>
<keyword evidence="2 5" id="KW-0689">Ribosomal protein</keyword>
<name>A0A5P8DJY7_9EUKA</name>